<evidence type="ECO:0000259" key="4">
    <source>
        <dbReference type="SMART" id="SM00359"/>
    </source>
</evidence>
<sequence>MFKKFNPKEDISNQNVLRSSVQRGIRTAIMTQYPVLAADDGLLMEAIWPKKGDGELVKWSVFICGVTAPESLTGDLSSRDHISIYALQGEPLFFQQKNGLFFPTLRLLHKYPQLLPRTQVDRGAIRFLLSGANMMCPGFTSVGGRLPPAEEAIPAGAPVAIYCEGKEEPAGIGLTKLSTEDIKKVNKDVGVEVVTYLGDDLWKNNTL</sequence>
<dbReference type="SUPFAM" id="SSF88697">
    <property type="entry name" value="PUA domain-like"/>
    <property type="match status" value="1"/>
</dbReference>
<dbReference type="GO" id="GO:0001731">
    <property type="term" value="P:formation of translation preinitiation complex"/>
    <property type="evidence" value="ECO:0007669"/>
    <property type="project" value="TreeGrafter"/>
</dbReference>
<gene>
    <name evidence="5" type="ORF">M407DRAFT_23277</name>
</gene>
<dbReference type="CDD" id="cd21155">
    <property type="entry name" value="PUA_MCTS-1-like"/>
    <property type="match status" value="1"/>
</dbReference>
<comment type="function">
    <text evidence="3">Involved in translation.</text>
</comment>
<dbReference type="GO" id="GO:0003723">
    <property type="term" value="F:RNA binding"/>
    <property type="evidence" value="ECO:0007669"/>
    <property type="project" value="InterPro"/>
</dbReference>
<dbReference type="SMART" id="SM00359">
    <property type="entry name" value="PUA"/>
    <property type="match status" value="1"/>
</dbReference>
<reference evidence="6" key="2">
    <citation type="submission" date="2015-01" db="EMBL/GenBank/DDBJ databases">
        <title>Evolutionary Origins and Diversification of the Mycorrhizal Mutualists.</title>
        <authorList>
            <consortium name="DOE Joint Genome Institute"/>
            <consortium name="Mycorrhizal Genomics Consortium"/>
            <person name="Kohler A."/>
            <person name="Kuo A."/>
            <person name="Nagy L.G."/>
            <person name="Floudas D."/>
            <person name="Copeland A."/>
            <person name="Barry K.W."/>
            <person name="Cichocki N."/>
            <person name="Veneault-Fourrey C."/>
            <person name="LaButti K."/>
            <person name="Lindquist E.A."/>
            <person name="Lipzen A."/>
            <person name="Lundell T."/>
            <person name="Morin E."/>
            <person name="Murat C."/>
            <person name="Riley R."/>
            <person name="Ohm R."/>
            <person name="Sun H."/>
            <person name="Tunlid A."/>
            <person name="Henrissat B."/>
            <person name="Grigoriev I.V."/>
            <person name="Hibbett D.S."/>
            <person name="Martin F."/>
        </authorList>
    </citation>
    <scope>NUCLEOTIDE SEQUENCE [LARGE SCALE GENOMIC DNA]</scope>
    <source>
        <strain evidence="6">MUT 4182</strain>
    </source>
</reference>
<proteinExistence type="inferred from homology"/>
<dbReference type="NCBIfam" id="TIGR00451">
    <property type="entry name" value="unchar_dom_2"/>
    <property type="match status" value="1"/>
</dbReference>
<dbReference type="GO" id="GO:0005737">
    <property type="term" value="C:cytoplasm"/>
    <property type="evidence" value="ECO:0007669"/>
    <property type="project" value="UniProtKB-SubCell"/>
</dbReference>
<comment type="subcellular location">
    <subcellularLocation>
        <location evidence="1 3">Cytoplasm</location>
    </subcellularLocation>
</comment>
<dbReference type="STRING" id="1051891.A0A0C3QJU8"/>
<dbReference type="Pfam" id="PF17832">
    <property type="entry name" value="Pre-PUA"/>
    <property type="match status" value="1"/>
</dbReference>
<dbReference type="InterPro" id="IPR002478">
    <property type="entry name" value="PUA"/>
</dbReference>
<reference evidence="5 6" key="1">
    <citation type="submission" date="2014-04" db="EMBL/GenBank/DDBJ databases">
        <authorList>
            <consortium name="DOE Joint Genome Institute"/>
            <person name="Kuo A."/>
            <person name="Girlanda M."/>
            <person name="Perotto S."/>
            <person name="Kohler A."/>
            <person name="Nagy L.G."/>
            <person name="Floudas D."/>
            <person name="Copeland A."/>
            <person name="Barry K.W."/>
            <person name="Cichocki N."/>
            <person name="Veneault-Fourrey C."/>
            <person name="LaButti K."/>
            <person name="Lindquist E.A."/>
            <person name="Lipzen A."/>
            <person name="Lundell T."/>
            <person name="Morin E."/>
            <person name="Murat C."/>
            <person name="Sun H."/>
            <person name="Tunlid A."/>
            <person name="Henrissat B."/>
            <person name="Grigoriev I.V."/>
            <person name="Hibbett D.S."/>
            <person name="Martin F."/>
            <person name="Nordberg H.P."/>
            <person name="Cantor M.N."/>
            <person name="Hua S.X."/>
        </authorList>
    </citation>
    <scope>NUCLEOTIDE SEQUENCE [LARGE SCALE GENOMIC DNA]</scope>
    <source>
        <strain evidence="5 6">MUT 4182</strain>
    </source>
</reference>
<dbReference type="Proteomes" id="UP000054248">
    <property type="component" value="Unassembled WGS sequence"/>
</dbReference>
<dbReference type="Pfam" id="PF01472">
    <property type="entry name" value="PUA"/>
    <property type="match status" value="1"/>
</dbReference>
<evidence type="ECO:0000256" key="1">
    <source>
        <dbReference type="ARBA" id="ARBA00004496"/>
    </source>
</evidence>
<evidence type="ECO:0000256" key="2">
    <source>
        <dbReference type="ARBA" id="ARBA00022490"/>
    </source>
</evidence>
<protein>
    <recommendedName>
        <fullName evidence="3">Translation machinery-associated protein 20</fullName>
    </recommendedName>
</protein>
<dbReference type="HOGENOM" id="CLU_090468_0_1_1"/>
<feature type="domain" description="PUA" evidence="4">
    <location>
        <begin position="116"/>
        <end position="198"/>
    </location>
</feature>
<comment type="similarity">
    <text evidence="3">Belongs to the TMA20 family.</text>
</comment>
<accession>A0A0C3QJU8</accession>
<dbReference type="InterPro" id="IPR041366">
    <property type="entry name" value="Pre-PUA"/>
</dbReference>
<evidence type="ECO:0000313" key="6">
    <source>
        <dbReference type="Proteomes" id="UP000054248"/>
    </source>
</evidence>
<keyword evidence="6" id="KW-1185">Reference proteome</keyword>
<dbReference type="InterPro" id="IPR004521">
    <property type="entry name" value="Uncharacterised_CHP00451"/>
</dbReference>
<dbReference type="PANTHER" id="PTHR22798:SF0">
    <property type="entry name" value="MALIGNANT T-CELL-AMPLIFIED SEQUENCE 1"/>
    <property type="match status" value="1"/>
</dbReference>
<keyword evidence="2 3" id="KW-0963">Cytoplasm</keyword>
<evidence type="ECO:0000313" key="5">
    <source>
        <dbReference type="EMBL" id="KIO27461.1"/>
    </source>
</evidence>
<name>A0A0C3QJU8_9AGAM</name>
<dbReference type="Gene3D" id="3.10.400.20">
    <property type="match status" value="1"/>
</dbReference>
<dbReference type="InterPro" id="IPR016437">
    <property type="entry name" value="MCT-1/Tma20"/>
</dbReference>
<dbReference type="InterPro" id="IPR015947">
    <property type="entry name" value="PUA-like_sf"/>
</dbReference>
<organism evidence="5 6">
    <name type="scientific">Tulasnella calospora MUT 4182</name>
    <dbReference type="NCBI Taxonomy" id="1051891"/>
    <lineage>
        <taxon>Eukaryota</taxon>
        <taxon>Fungi</taxon>
        <taxon>Dikarya</taxon>
        <taxon>Basidiomycota</taxon>
        <taxon>Agaricomycotina</taxon>
        <taxon>Agaricomycetes</taxon>
        <taxon>Cantharellales</taxon>
        <taxon>Tulasnellaceae</taxon>
        <taxon>Tulasnella</taxon>
    </lineage>
</organism>
<dbReference type="PIRSF" id="PIRSF005067">
    <property type="entry name" value="Tma_RNA-bind_prd"/>
    <property type="match status" value="1"/>
</dbReference>
<dbReference type="PANTHER" id="PTHR22798">
    <property type="entry name" value="MCT-1 PROTEIN"/>
    <property type="match status" value="1"/>
</dbReference>
<dbReference type="CDD" id="cd11609">
    <property type="entry name" value="MCT1_N"/>
    <property type="match status" value="1"/>
</dbReference>
<dbReference type="PROSITE" id="PS50890">
    <property type="entry name" value="PUA"/>
    <property type="match status" value="1"/>
</dbReference>
<dbReference type="EMBL" id="KN823008">
    <property type="protein sequence ID" value="KIO27461.1"/>
    <property type="molecule type" value="Genomic_DNA"/>
</dbReference>
<dbReference type="OrthoDB" id="10249667at2759"/>
<evidence type="ECO:0000256" key="3">
    <source>
        <dbReference type="PIRNR" id="PIRNR005067"/>
    </source>
</evidence>
<dbReference type="AlphaFoldDB" id="A0A0C3QJU8"/>